<evidence type="ECO:0000313" key="2">
    <source>
        <dbReference type="EMBL" id="QJA47708.1"/>
    </source>
</evidence>
<accession>A0A6H1ZJK2</accession>
<feature type="compositionally biased region" description="Basic residues" evidence="1">
    <location>
        <begin position="1"/>
        <end position="17"/>
    </location>
</feature>
<dbReference type="AlphaFoldDB" id="A0A6H1ZJK2"/>
<gene>
    <name evidence="2" type="ORF">TM448A00720_0037</name>
    <name evidence="3" type="ORF">TM448B00242_0032</name>
</gene>
<evidence type="ECO:0000313" key="3">
    <source>
        <dbReference type="EMBL" id="QJH94558.1"/>
    </source>
</evidence>
<reference evidence="2" key="1">
    <citation type="submission" date="2020-03" db="EMBL/GenBank/DDBJ databases">
        <title>The deep terrestrial virosphere.</title>
        <authorList>
            <person name="Holmfeldt K."/>
            <person name="Nilsson E."/>
            <person name="Simone D."/>
            <person name="Lopez-Fernandez M."/>
            <person name="Wu X."/>
            <person name="de Brujin I."/>
            <person name="Lundin D."/>
            <person name="Andersson A."/>
            <person name="Bertilsson S."/>
            <person name="Dopson M."/>
        </authorList>
    </citation>
    <scope>NUCLEOTIDE SEQUENCE</scope>
    <source>
        <strain evidence="2">TM448A00720</strain>
        <strain evidence="3">TM448B00242</strain>
    </source>
</reference>
<dbReference type="EMBL" id="MT144053">
    <property type="protein sequence ID" value="QJA47708.1"/>
    <property type="molecule type" value="Genomic_DNA"/>
</dbReference>
<evidence type="ECO:0000256" key="1">
    <source>
        <dbReference type="SAM" id="MobiDB-lite"/>
    </source>
</evidence>
<dbReference type="EMBL" id="MT144602">
    <property type="protein sequence ID" value="QJH94558.1"/>
    <property type="molecule type" value="Genomic_DNA"/>
</dbReference>
<proteinExistence type="predicted"/>
<organism evidence="2">
    <name type="scientific">viral metagenome</name>
    <dbReference type="NCBI Taxonomy" id="1070528"/>
    <lineage>
        <taxon>unclassified sequences</taxon>
        <taxon>metagenomes</taxon>
        <taxon>organismal metagenomes</taxon>
    </lineage>
</organism>
<feature type="region of interest" description="Disordered" evidence="1">
    <location>
        <begin position="1"/>
        <end position="21"/>
    </location>
</feature>
<name>A0A6H1ZJK2_9ZZZZ</name>
<sequence length="79" mass="9479">MSKKSKRRKLTRHHNINRHNGGTDAVENIIMLKNRKHEYWHILFGDKTFAQAGRLLLRADKMKRKEGKNWKKTFETNYG</sequence>
<protein>
    <submittedName>
        <fullName evidence="2">Uncharacterized protein</fullName>
    </submittedName>
</protein>